<accession>A0A371X1V8</accession>
<dbReference type="SUPFAM" id="SSF52540">
    <property type="entry name" value="P-loop containing nucleoside triphosphate hydrolases"/>
    <property type="match status" value="1"/>
</dbReference>
<dbReference type="PANTHER" id="PTHR42788:SF13">
    <property type="entry name" value="ALIPHATIC SULFONATES IMPORT ATP-BINDING PROTEIN SSUB"/>
    <property type="match status" value="1"/>
</dbReference>
<proteinExistence type="inferred from homology"/>
<dbReference type="EMBL" id="QURN01000040">
    <property type="protein sequence ID" value="RFC63203.1"/>
    <property type="molecule type" value="Genomic_DNA"/>
</dbReference>
<dbReference type="InterPro" id="IPR027417">
    <property type="entry name" value="P-loop_NTPase"/>
</dbReference>
<evidence type="ECO:0008006" key="5">
    <source>
        <dbReference type="Google" id="ProtNLM"/>
    </source>
</evidence>
<protein>
    <recommendedName>
        <fullName evidence="5">ABC transporter ATP-binding protein</fullName>
    </recommendedName>
</protein>
<evidence type="ECO:0000313" key="4">
    <source>
        <dbReference type="Proteomes" id="UP000262379"/>
    </source>
</evidence>
<dbReference type="AlphaFoldDB" id="A0A371X1V8"/>
<sequence>MTTKEIMQTQLQELWLSTRKTILYVTHSIEEAVVLGQRILMMTAGPRATIKKEIKVPLDFPRDKLSSEAMELQRSLRADLMTEVEIAMKRWA</sequence>
<comment type="caution">
    <text evidence="3">The sequence shown here is derived from an EMBL/GenBank/DDBJ whole genome shotgun (WGS) entry which is preliminary data.</text>
</comment>
<name>A0A371X1V8_9HYPH</name>
<keyword evidence="2" id="KW-0813">Transport</keyword>
<evidence type="ECO:0000256" key="1">
    <source>
        <dbReference type="ARBA" id="ARBA00005417"/>
    </source>
</evidence>
<evidence type="ECO:0000256" key="2">
    <source>
        <dbReference type="ARBA" id="ARBA00022448"/>
    </source>
</evidence>
<comment type="similarity">
    <text evidence="1">Belongs to the ABC transporter superfamily.</text>
</comment>
<dbReference type="InterPro" id="IPR050166">
    <property type="entry name" value="ABC_transporter_ATP-bind"/>
</dbReference>
<evidence type="ECO:0000313" key="3">
    <source>
        <dbReference type="EMBL" id="RFC63203.1"/>
    </source>
</evidence>
<reference evidence="4" key="1">
    <citation type="submission" date="2018-08" db="EMBL/GenBank/DDBJ databases">
        <authorList>
            <person name="Im W.T."/>
        </authorList>
    </citation>
    <scope>NUCLEOTIDE SEQUENCE [LARGE SCALE GENOMIC DNA]</scope>
    <source>
        <strain evidence="4">LA-28</strain>
    </source>
</reference>
<organism evidence="3 4">
    <name type="scientific">Mesorhizobium denitrificans</name>
    <dbReference type="NCBI Taxonomy" id="2294114"/>
    <lineage>
        <taxon>Bacteria</taxon>
        <taxon>Pseudomonadati</taxon>
        <taxon>Pseudomonadota</taxon>
        <taxon>Alphaproteobacteria</taxon>
        <taxon>Hyphomicrobiales</taxon>
        <taxon>Phyllobacteriaceae</taxon>
        <taxon>Mesorhizobium</taxon>
    </lineage>
</organism>
<gene>
    <name evidence="3" type="ORF">DY251_21170</name>
</gene>
<dbReference type="PANTHER" id="PTHR42788">
    <property type="entry name" value="TAURINE IMPORT ATP-BINDING PROTEIN-RELATED"/>
    <property type="match status" value="1"/>
</dbReference>
<keyword evidence="4" id="KW-1185">Reference proteome</keyword>
<dbReference type="Proteomes" id="UP000262379">
    <property type="component" value="Unassembled WGS sequence"/>
</dbReference>